<dbReference type="InterPro" id="IPR002181">
    <property type="entry name" value="Fibrinogen_a/b/g_C_dom"/>
</dbReference>
<feature type="compositionally biased region" description="Basic and acidic residues" evidence="6">
    <location>
        <begin position="578"/>
        <end position="590"/>
    </location>
</feature>
<proteinExistence type="predicted"/>
<keyword evidence="8" id="KW-1185">Reference proteome</keyword>
<evidence type="ECO:0000256" key="4">
    <source>
        <dbReference type="ARBA" id="ARBA00023180"/>
    </source>
</evidence>
<evidence type="ECO:0000256" key="6">
    <source>
        <dbReference type="SAM" id="MobiDB-lite"/>
    </source>
</evidence>
<keyword evidence="3" id="KW-1015">Disulfide bond</keyword>
<evidence type="ECO:0000256" key="2">
    <source>
        <dbReference type="ARBA" id="ARBA00022525"/>
    </source>
</evidence>
<feature type="compositionally biased region" description="Basic residues" evidence="6">
    <location>
        <begin position="565"/>
        <end position="577"/>
    </location>
</feature>
<dbReference type="SUPFAM" id="SSF56496">
    <property type="entry name" value="Fibrinogen C-terminal domain-like"/>
    <property type="match status" value="1"/>
</dbReference>
<keyword evidence="5" id="KW-0175">Coiled coil</keyword>
<dbReference type="Pfam" id="PF00147">
    <property type="entry name" value="Fibrinogen_C"/>
    <property type="match status" value="1"/>
</dbReference>
<organism evidence="8 9">
    <name type="scientific">Bactrocera dorsalis</name>
    <name type="common">Oriental fruit fly</name>
    <name type="synonym">Dacus dorsalis</name>
    <dbReference type="NCBI Taxonomy" id="27457"/>
    <lineage>
        <taxon>Eukaryota</taxon>
        <taxon>Metazoa</taxon>
        <taxon>Ecdysozoa</taxon>
        <taxon>Arthropoda</taxon>
        <taxon>Hexapoda</taxon>
        <taxon>Insecta</taxon>
        <taxon>Pterygota</taxon>
        <taxon>Neoptera</taxon>
        <taxon>Endopterygota</taxon>
        <taxon>Diptera</taxon>
        <taxon>Brachycera</taxon>
        <taxon>Muscomorpha</taxon>
        <taxon>Tephritoidea</taxon>
        <taxon>Tephritidae</taxon>
        <taxon>Bactrocera</taxon>
        <taxon>Bactrocera</taxon>
    </lineage>
</organism>
<dbReference type="InterPro" id="IPR020837">
    <property type="entry name" value="Fibrinogen_CS"/>
</dbReference>
<name>A0ABM3JCD0_BACDO</name>
<dbReference type="PROSITE" id="PS51406">
    <property type="entry name" value="FIBRINOGEN_C_2"/>
    <property type="match status" value="1"/>
</dbReference>
<feature type="compositionally biased region" description="Polar residues" evidence="6">
    <location>
        <begin position="547"/>
        <end position="559"/>
    </location>
</feature>
<evidence type="ECO:0000259" key="7">
    <source>
        <dbReference type="PROSITE" id="PS51406"/>
    </source>
</evidence>
<dbReference type="PANTHER" id="PTHR47221:SF5">
    <property type="entry name" value="FIBRINOGEN C-TERMINAL DOMAIN-CONTAINING PROTEIN"/>
    <property type="match status" value="1"/>
</dbReference>
<dbReference type="PANTHER" id="PTHR47221">
    <property type="entry name" value="FIBRINOGEN ALPHA CHAIN"/>
    <property type="match status" value="1"/>
</dbReference>
<comment type="subcellular location">
    <subcellularLocation>
        <location evidence="1">Secreted</location>
    </subcellularLocation>
</comment>
<dbReference type="Gene3D" id="3.90.215.10">
    <property type="entry name" value="Gamma Fibrinogen, chain A, domain 1"/>
    <property type="match status" value="1"/>
</dbReference>
<feature type="compositionally biased region" description="Low complexity" evidence="6">
    <location>
        <begin position="843"/>
        <end position="860"/>
    </location>
</feature>
<evidence type="ECO:0000313" key="9">
    <source>
        <dbReference type="RefSeq" id="XP_049306891.1"/>
    </source>
</evidence>
<evidence type="ECO:0000256" key="3">
    <source>
        <dbReference type="ARBA" id="ARBA00023157"/>
    </source>
</evidence>
<feature type="region of interest" description="Disordered" evidence="6">
    <location>
        <begin position="843"/>
        <end position="870"/>
    </location>
</feature>
<dbReference type="InterPro" id="IPR014716">
    <property type="entry name" value="Fibrinogen_a/b/g_C_1"/>
</dbReference>
<dbReference type="InterPro" id="IPR036056">
    <property type="entry name" value="Fibrinogen-like_C"/>
</dbReference>
<evidence type="ECO:0000256" key="5">
    <source>
        <dbReference type="SAM" id="Coils"/>
    </source>
</evidence>
<reference evidence="9" key="1">
    <citation type="submission" date="2025-08" db="UniProtKB">
        <authorList>
            <consortium name="RefSeq"/>
        </authorList>
    </citation>
    <scope>IDENTIFICATION</scope>
    <source>
        <tissue evidence="9">Adult</tissue>
    </source>
</reference>
<dbReference type="RefSeq" id="XP_049306891.1">
    <property type="nucleotide sequence ID" value="XM_049450934.1"/>
</dbReference>
<dbReference type="PROSITE" id="PS51257">
    <property type="entry name" value="PROKAR_LIPOPROTEIN"/>
    <property type="match status" value="1"/>
</dbReference>
<sequence length="907" mass="101360">MLLFTRASLFRRSGAFVSLIGIILVACLMQLPHSAASVVHSTQQQQKAQQQHLGNMLRDAAYNKNTPNDQVLSDNDVATVDELDADNYVGDDFANDFAAASERYAASDESSSVELLRFVDERDDATLIHATTTGAASATTTTTPSSATTTTTAVPPHEQNAEALPLAEQVQLLSKQLNALMMRRREDYELLEHNLRKSLKIDATANDALSANAVDMDMRTELQDLRREVAALRDGHLGGNKERLTVEWLQQSIAEIRKQLVELQGLASEASKSISHRTQSYEDMATVRNDFTQLKLEVAALRERQQQSEVFVQELREEALQQEEDYKRLLLRATPSPTVVKDTPAKPALVLEQPQTQQQQLQQTVQSSEVDSENNELINDPLTADHKRRHCRFQRQQIHELQLAQRSLKSQLNELKYHRIGERVRNLEIGQHRMADANFNLSRQIASLDKLHTSMLELLEDVESLQTKMDKSLPELRHEISKLEFTSAQLTAEESLLREEGKNVARSVQAMAVSVSTLQDERDANKQMQVAVAQLRGKLDRLESVSQDMQRAVMQQQKQHSAEHKLHHSHQKHHNHQHRDTSNKDNKDDNNMATAEAHGAESLVAKLENVEEQYESIIQNLPQDCSEAPTGSDAGLFMISPAGQQRPRMVHCSVDGWTTIQRRYDGSADFNRSWADYAAGFGQPAGEYWIGNEQLHHLTRNNCTQLRIVMQDIYDNVWLAQYDRFYISSRADGYRLNTAGYSGNASDALDYQQGMQFSAIDVDRDISQTHCAANYEGGWWFSHCQHANLNGRYNLGLTWFDAARNEWIAVKSSQMLIKRQTAAKCSAESTAAEATTTTWQTAASTLSSSSPSSLPAALATGQQQRVTDVAHSEAMPVAAAPAAVSSATQRPVRSPATIALYASAARL</sequence>
<dbReference type="InterPro" id="IPR037579">
    <property type="entry name" value="FIB_ANG-like"/>
</dbReference>
<dbReference type="Proteomes" id="UP001652620">
    <property type="component" value="Chromosome 3"/>
</dbReference>
<feature type="region of interest" description="Disordered" evidence="6">
    <location>
        <begin position="132"/>
        <end position="153"/>
    </location>
</feature>
<evidence type="ECO:0000313" key="8">
    <source>
        <dbReference type="Proteomes" id="UP001652620"/>
    </source>
</evidence>
<feature type="domain" description="Fibrinogen C-terminal" evidence="7">
    <location>
        <begin position="616"/>
        <end position="821"/>
    </location>
</feature>
<protein>
    <submittedName>
        <fullName evidence="9">Protein scabrous</fullName>
    </submittedName>
</protein>
<keyword evidence="4" id="KW-0325">Glycoprotein</keyword>
<dbReference type="GeneID" id="105232947"/>
<accession>A0ABM3JCD0</accession>
<dbReference type="CDD" id="cd00087">
    <property type="entry name" value="FReD"/>
    <property type="match status" value="1"/>
</dbReference>
<evidence type="ECO:0000256" key="1">
    <source>
        <dbReference type="ARBA" id="ARBA00004613"/>
    </source>
</evidence>
<feature type="coiled-coil region" evidence="5">
    <location>
        <begin position="284"/>
        <end position="332"/>
    </location>
</feature>
<gene>
    <name evidence="9" type="primary">LOC105232947</name>
</gene>
<feature type="region of interest" description="Disordered" evidence="6">
    <location>
        <begin position="547"/>
        <end position="591"/>
    </location>
</feature>
<keyword evidence="2" id="KW-0964">Secreted</keyword>
<dbReference type="PROSITE" id="PS00514">
    <property type="entry name" value="FIBRINOGEN_C_1"/>
    <property type="match status" value="1"/>
</dbReference>
<dbReference type="SMART" id="SM00186">
    <property type="entry name" value="FBG"/>
    <property type="match status" value="1"/>
</dbReference>